<dbReference type="KEGG" id="vg:77949255"/>
<organism evidence="2 3">
    <name type="scientific">Escherichia phage EK010</name>
    <dbReference type="NCBI Taxonomy" id="2742112"/>
    <lineage>
        <taxon>Viruses</taxon>
        <taxon>Duplodnaviria</taxon>
        <taxon>Heunggongvirae</taxon>
        <taxon>Uroviricota</taxon>
        <taxon>Caudoviricetes</taxon>
        <taxon>Mktvariviridae</taxon>
        <taxon>Gordonclarkvirinae</taxon>
        <taxon>Suseptimavirus</taxon>
        <taxon>Suseptimavirus EK010</taxon>
    </lineage>
</organism>
<keyword evidence="3" id="KW-1185">Reference proteome</keyword>
<dbReference type="GeneID" id="77949255"/>
<dbReference type="RefSeq" id="YP_010672965.1">
    <property type="nucleotide sequence ID" value="NC_070981.1"/>
</dbReference>
<dbReference type="Proteomes" id="UP000505302">
    <property type="component" value="Segment"/>
</dbReference>
<reference evidence="2 3" key="1">
    <citation type="submission" date="2020-06" db="EMBL/GenBank/DDBJ databases">
        <title>Complete Genome Sequence of the phage EK010 isolated from swine sewage.</title>
        <authorList>
            <person name="Shahin K."/>
            <person name="Bao H."/>
            <person name="Soleimani-Delfan A."/>
            <person name="Wang R."/>
        </authorList>
    </citation>
    <scope>NUCLEOTIDE SEQUENCE [LARGE SCALE GENOMIC DNA]</scope>
</reference>
<feature type="transmembrane region" description="Helical" evidence="1">
    <location>
        <begin position="36"/>
        <end position="57"/>
    </location>
</feature>
<name>A0A6J4EGG7_9CAUD</name>
<keyword evidence="1" id="KW-1133">Transmembrane helix</keyword>
<sequence length="59" mass="6536">MFSAIVWSVWAILVGGIVYLAQKQMLKENPNDAKAIKHGSIALVVFSVVIPFLLHLWTA</sequence>
<protein>
    <submittedName>
        <fullName evidence="2">Uncharacterized protein</fullName>
    </submittedName>
</protein>
<accession>A0A6J4EGG7</accession>
<keyword evidence="1" id="KW-0812">Transmembrane</keyword>
<keyword evidence="1" id="KW-0472">Membrane</keyword>
<dbReference type="EMBL" id="LC553734">
    <property type="protein sequence ID" value="BCG44981.1"/>
    <property type="molecule type" value="Genomic_DNA"/>
</dbReference>
<evidence type="ECO:0000313" key="3">
    <source>
        <dbReference type="Proteomes" id="UP000505302"/>
    </source>
</evidence>
<evidence type="ECO:0000313" key="2">
    <source>
        <dbReference type="EMBL" id="BCG44981.1"/>
    </source>
</evidence>
<proteinExistence type="predicted"/>
<evidence type="ECO:0000256" key="1">
    <source>
        <dbReference type="SAM" id="Phobius"/>
    </source>
</evidence>